<accession>A0A2P2IRA8</accession>
<proteinExistence type="predicted"/>
<name>A0A2P2IRA8_RHIMU</name>
<dbReference type="AlphaFoldDB" id="A0A2P2IRA8"/>
<protein>
    <submittedName>
        <fullName evidence="1">Uncharacterized protein</fullName>
    </submittedName>
</protein>
<dbReference type="EMBL" id="GGEC01003275">
    <property type="protein sequence ID" value="MBW83758.1"/>
    <property type="molecule type" value="Transcribed_RNA"/>
</dbReference>
<evidence type="ECO:0000313" key="1">
    <source>
        <dbReference type="EMBL" id="MBW83758.1"/>
    </source>
</evidence>
<reference evidence="1" key="1">
    <citation type="submission" date="2018-02" db="EMBL/GenBank/DDBJ databases">
        <title>Rhizophora mucronata_Transcriptome.</title>
        <authorList>
            <person name="Meera S.P."/>
            <person name="Sreeshan A."/>
            <person name="Augustine A."/>
        </authorList>
    </citation>
    <scope>NUCLEOTIDE SEQUENCE</scope>
    <source>
        <tissue evidence="1">Leaf</tissue>
    </source>
</reference>
<organism evidence="1">
    <name type="scientific">Rhizophora mucronata</name>
    <name type="common">Asiatic mangrove</name>
    <dbReference type="NCBI Taxonomy" id="61149"/>
    <lineage>
        <taxon>Eukaryota</taxon>
        <taxon>Viridiplantae</taxon>
        <taxon>Streptophyta</taxon>
        <taxon>Embryophyta</taxon>
        <taxon>Tracheophyta</taxon>
        <taxon>Spermatophyta</taxon>
        <taxon>Magnoliopsida</taxon>
        <taxon>eudicotyledons</taxon>
        <taxon>Gunneridae</taxon>
        <taxon>Pentapetalae</taxon>
        <taxon>rosids</taxon>
        <taxon>fabids</taxon>
        <taxon>Malpighiales</taxon>
        <taxon>Rhizophoraceae</taxon>
        <taxon>Rhizophora</taxon>
    </lineage>
</organism>
<sequence>MFLSPWKKRILSSGSLVSYLRFSSSVWSKNSMNLSMVSLIRSSGTG</sequence>